<gene>
    <name evidence="3" type="primary">LOC124808828</name>
</gene>
<accession>A0ABM4BGA5</accession>
<dbReference type="InterPro" id="IPR008996">
    <property type="entry name" value="IL1/FGF"/>
</dbReference>
<dbReference type="GeneID" id="124808828"/>
<dbReference type="Pfam" id="PF00167">
    <property type="entry name" value="FGF"/>
    <property type="match status" value="1"/>
</dbReference>
<comment type="similarity">
    <text evidence="1">Belongs to the heparin-binding growth factors family.</text>
</comment>
<dbReference type="Gene3D" id="2.80.10.50">
    <property type="match status" value="1"/>
</dbReference>
<keyword evidence="2" id="KW-1185">Reference proteome</keyword>
<sequence length="228" mass="27017">MKVFQIYCIFFFYFFSRPASFSTQEDIFKDNQEFKLLDQHYRNSLKASDLFSTPYKRITRLFHGLMKNSNHRHVSMNNNTVKAISNDKTLEAHLVIESDSFGRIRIHSFKTPVHYLCIGDDGRPVGIIKSDLDSGKQDINKCIFQEIFKDKYVQFRSLYFYKTSTNTGCLGFNRYGTARRVTRSKCSHKSTFFIERFSRIIIDVNKNKHLKKQLLNFLKQTNKQHKYI</sequence>
<dbReference type="PANTHER" id="PTHR11486">
    <property type="entry name" value="FIBROBLAST GROWTH FACTOR"/>
    <property type="match status" value="1"/>
</dbReference>
<proteinExistence type="inferred from homology"/>
<dbReference type="SUPFAM" id="SSF50353">
    <property type="entry name" value="Cytokine"/>
    <property type="match status" value="1"/>
</dbReference>
<dbReference type="InterPro" id="IPR002209">
    <property type="entry name" value="Fibroblast_GF_fam"/>
</dbReference>
<dbReference type="Proteomes" id="UP001652625">
    <property type="component" value="Chromosome 03"/>
</dbReference>
<dbReference type="SMART" id="SM00442">
    <property type="entry name" value="FGF"/>
    <property type="match status" value="1"/>
</dbReference>
<evidence type="ECO:0000256" key="1">
    <source>
        <dbReference type="ARBA" id="ARBA00007936"/>
    </source>
</evidence>
<organism evidence="2 3">
    <name type="scientific">Hydra vulgaris</name>
    <name type="common">Hydra</name>
    <name type="synonym">Hydra attenuata</name>
    <dbReference type="NCBI Taxonomy" id="6087"/>
    <lineage>
        <taxon>Eukaryota</taxon>
        <taxon>Metazoa</taxon>
        <taxon>Cnidaria</taxon>
        <taxon>Hydrozoa</taxon>
        <taxon>Hydroidolina</taxon>
        <taxon>Anthoathecata</taxon>
        <taxon>Aplanulata</taxon>
        <taxon>Hydridae</taxon>
        <taxon>Hydra</taxon>
    </lineage>
</organism>
<reference evidence="3" key="1">
    <citation type="submission" date="2025-08" db="UniProtKB">
        <authorList>
            <consortium name="RefSeq"/>
        </authorList>
    </citation>
    <scope>IDENTIFICATION</scope>
</reference>
<dbReference type="RefSeq" id="XP_065648028.1">
    <property type="nucleotide sequence ID" value="XM_065791956.1"/>
</dbReference>
<protein>
    <submittedName>
        <fullName evidence="3">Uncharacterized protein LOC124808828 isoform X2</fullName>
    </submittedName>
</protein>
<evidence type="ECO:0000313" key="2">
    <source>
        <dbReference type="Proteomes" id="UP001652625"/>
    </source>
</evidence>
<evidence type="ECO:0000313" key="3">
    <source>
        <dbReference type="RefSeq" id="XP_065648028.1"/>
    </source>
</evidence>
<name>A0ABM4BGA5_HYDVU</name>